<evidence type="ECO:0000256" key="1">
    <source>
        <dbReference type="ARBA" id="ARBA00012417"/>
    </source>
</evidence>
<keyword evidence="2" id="KW-0808">Transferase</keyword>
<dbReference type="Gene3D" id="1.10.8.60">
    <property type="match status" value="1"/>
</dbReference>
<keyword evidence="9" id="KW-1185">Reference proteome</keyword>
<evidence type="ECO:0000256" key="6">
    <source>
        <dbReference type="ARBA" id="ARBA00034754"/>
    </source>
</evidence>
<dbReference type="SUPFAM" id="SSF48019">
    <property type="entry name" value="post-AAA+ oligomerization domain-like"/>
    <property type="match status" value="1"/>
</dbReference>
<dbReference type="PANTHER" id="PTHR34388">
    <property type="entry name" value="DNA POLYMERASE III SUBUNIT DELTA"/>
    <property type="match status" value="1"/>
</dbReference>
<dbReference type="InterPro" id="IPR005790">
    <property type="entry name" value="DNA_polIII_delta"/>
</dbReference>
<dbReference type="EMBL" id="LN829119">
    <property type="protein sequence ID" value="CPR16710.1"/>
    <property type="molecule type" value="Genomic_DNA"/>
</dbReference>
<dbReference type="NCBIfam" id="TIGR01128">
    <property type="entry name" value="holA"/>
    <property type="match status" value="1"/>
</dbReference>
<proteinExistence type="inferred from homology"/>
<gene>
    <name evidence="8" type="ORF">YBN1229_v1_0929</name>
</gene>
<dbReference type="GO" id="GO:0006261">
    <property type="term" value="P:DNA-templated DNA replication"/>
    <property type="evidence" value="ECO:0007669"/>
    <property type="project" value="TreeGrafter"/>
</dbReference>
<evidence type="ECO:0000256" key="4">
    <source>
        <dbReference type="ARBA" id="ARBA00022705"/>
    </source>
</evidence>
<dbReference type="AlphaFoldDB" id="A0A0D6JD19"/>
<dbReference type="InterPro" id="IPR027417">
    <property type="entry name" value="P-loop_NTPase"/>
</dbReference>
<keyword evidence="4" id="KW-0235">DNA replication</keyword>
<dbReference type="KEGG" id="fil:BN1229_v1_0926"/>
<dbReference type="OrthoDB" id="9804983at2"/>
<evidence type="ECO:0000256" key="7">
    <source>
        <dbReference type="ARBA" id="ARBA00049244"/>
    </source>
</evidence>
<evidence type="ECO:0000256" key="2">
    <source>
        <dbReference type="ARBA" id="ARBA00022679"/>
    </source>
</evidence>
<protein>
    <recommendedName>
        <fullName evidence="1">DNA-directed DNA polymerase</fullName>
        <ecNumber evidence="1">2.7.7.7</ecNumber>
    </recommendedName>
</protein>
<dbReference type="InterPro" id="IPR008921">
    <property type="entry name" value="DNA_pol3_clamp-load_cplx_C"/>
</dbReference>
<dbReference type="RefSeq" id="WP_046476936.1">
    <property type="nucleotide sequence ID" value="NZ_LN829118.1"/>
</dbReference>
<dbReference type="KEGG" id="fiy:BN1229_v1_0929"/>
<evidence type="ECO:0000313" key="8">
    <source>
        <dbReference type="EMBL" id="CPR16710.1"/>
    </source>
</evidence>
<keyword evidence="5" id="KW-0239">DNA-directed DNA polymerase</keyword>
<keyword evidence="3" id="KW-0548">Nucleotidyltransferase</keyword>
<dbReference type="GO" id="GO:0003887">
    <property type="term" value="F:DNA-directed DNA polymerase activity"/>
    <property type="evidence" value="ECO:0007669"/>
    <property type="project" value="UniProtKB-KW"/>
</dbReference>
<sequence length="346" mass="37203">MVAIKSHQSASFLKSPDAKITALLFYGTDAGLVSERARQAADAWAKRENPPGEILRVDEMDLDGDPGRLADELLTVAMFGGRKIVRTSTGRRINANLLKPLVAETALPSVLIVEAGNLKPTDALRKMFEQPAHAAAIACFPDEERDLGAVVDEEMKAAGLTISAPARDSLVARLGADRAMSRGEIEKLILYCSGRGKVEVEDVEAIVGDASELTIDRIVLAAAGGQGDRAVNEFSRAIAAGESAQAIILALQRHFMRLHRVCTQIDAGRPVADVMRSFRPPLHFKQKDALTAQARMWTVQRLAQALGAIQAAAKTARHNGALEDIVAERLVLSLTRLARASGYSGR</sequence>
<dbReference type="SUPFAM" id="SSF52540">
    <property type="entry name" value="P-loop containing nucleoside triphosphate hydrolases"/>
    <property type="match status" value="1"/>
</dbReference>
<evidence type="ECO:0000313" key="9">
    <source>
        <dbReference type="Proteomes" id="UP000033187"/>
    </source>
</evidence>
<organism evidence="8 9">
    <name type="scientific">Candidatus Filomicrobium marinum</name>
    <dbReference type="NCBI Taxonomy" id="1608628"/>
    <lineage>
        <taxon>Bacteria</taxon>
        <taxon>Pseudomonadati</taxon>
        <taxon>Pseudomonadota</taxon>
        <taxon>Alphaproteobacteria</taxon>
        <taxon>Hyphomicrobiales</taxon>
        <taxon>Hyphomicrobiaceae</taxon>
        <taxon>Filomicrobium</taxon>
    </lineage>
</organism>
<name>A0A0D6JD19_9HYPH</name>
<dbReference type="EC" id="2.7.7.7" evidence="1"/>
<reference evidence="9" key="1">
    <citation type="submission" date="2015-02" db="EMBL/GenBank/DDBJ databases">
        <authorList>
            <person name="Chooi Y.-H."/>
        </authorList>
    </citation>
    <scope>NUCLEOTIDE SEQUENCE [LARGE SCALE GENOMIC DNA]</scope>
    <source>
        <strain evidence="9">strain Y</strain>
    </source>
</reference>
<evidence type="ECO:0000256" key="3">
    <source>
        <dbReference type="ARBA" id="ARBA00022695"/>
    </source>
</evidence>
<dbReference type="Proteomes" id="UP000033187">
    <property type="component" value="Chromosome 1"/>
</dbReference>
<dbReference type="GO" id="GO:0003677">
    <property type="term" value="F:DNA binding"/>
    <property type="evidence" value="ECO:0007669"/>
    <property type="project" value="InterPro"/>
</dbReference>
<dbReference type="GO" id="GO:0009360">
    <property type="term" value="C:DNA polymerase III complex"/>
    <property type="evidence" value="ECO:0007669"/>
    <property type="project" value="TreeGrafter"/>
</dbReference>
<evidence type="ECO:0000256" key="5">
    <source>
        <dbReference type="ARBA" id="ARBA00022932"/>
    </source>
</evidence>
<comment type="catalytic activity">
    <reaction evidence="7">
        <text>DNA(n) + a 2'-deoxyribonucleoside 5'-triphosphate = DNA(n+1) + diphosphate</text>
        <dbReference type="Rhea" id="RHEA:22508"/>
        <dbReference type="Rhea" id="RHEA-COMP:17339"/>
        <dbReference type="Rhea" id="RHEA-COMP:17340"/>
        <dbReference type="ChEBI" id="CHEBI:33019"/>
        <dbReference type="ChEBI" id="CHEBI:61560"/>
        <dbReference type="ChEBI" id="CHEBI:173112"/>
        <dbReference type="EC" id="2.7.7.7"/>
    </reaction>
</comment>
<comment type="similarity">
    <text evidence="6">Belongs to the DNA polymerase HolA subunit family.</text>
</comment>
<dbReference type="PANTHER" id="PTHR34388:SF1">
    <property type="entry name" value="DNA POLYMERASE III SUBUNIT DELTA"/>
    <property type="match status" value="1"/>
</dbReference>
<dbReference type="Gene3D" id="1.20.272.10">
    <property type="match status" value="1"/>
</dbReference>
<accession>A0A0D6JD19</accession>